<dbReference type="RefSeq" id="WP_104023342.1">
    <property type="nucleotide sequence ID" value="NZ_CP007129.1"/>
</dbReference>
<gene>
    <name evidence="1" type="ORF">J421_5456</name>
</gene>
<protein>
    <submittedName>
        <fullName evidence="1">Uncharacterized protein</fullName>
    </submittedName>
</protein>
<dbReference type="KEGG" id="gba:J421_5456"/>
<name>W0RQJ2_9BACT</name>
<dbReference type="AlphaFoldDB" id="W0RQJ2"/>
<dbReference type="InParanoid" id="W0RQJ2"/>
<dbReference type="PATRIC" id="fig|861299.3.peg.5491"/>
<keyword evidence="2" id="KW-1185">Reference proteome</keyword>
<dbReference type="EMBL" id="CP007129">
    <property type="protein sequence ID" value="AHG92991.1"/>
    <property type="molecule type" value="Genomic_DNA"/>
</dbReference>
<sequence>MEMLESVAPPALGLHDKSCPFCGGEPPKLLHYKTKHGELKDEDQLEKNLAAENDVTSDPAVGPVYPAPGGNQPHDGWVVQENVFEEIEVHIPPAAHHLIPGDAVMAKTQIEQWTCESKGKIKEDIGYNIDGAPNGIWLPHLPHIHWTRFMNKATKTRFSDVFGTWSSLSDYRRKAVGYVIMSETWLQMHYTDHKGSYKYVDDDENYNNEAKTRCNLLANVMTAFHAPKCPDGKDPLDGKYYPPYGLVGRLYGQANWLRRRITGNPRYWSSWVSPLAQEFTHDLMEDHVGLTSRGVVSRK</sequence>
<keyword evidence="1" id="KW-0614">Plasmid</keyword>
<evidence type="ECO:0000313" key="2">
    <source>
        <dbReference type="Proteomes" id="UP000019151"/>
    </source>
</evidence>
<dbReference type="OrthoDB" id="5504915at2"/>
<reference evidence="1 2" key="1">
    <citation type="journal article" date="2014" name="Genome Announc.">
        <title>Genome Sequence and Methylome of Soil Bacterium Gemmatirosa kalamazoonensis KBS708T, a Member of the Rarely Cultivated Gemmatimonadetes Phylum.</title>
        <authorList>
            <person name="Debruyn J.M."/>
            <person name="Radosevich M."/>
            <person name="Wommack K.E."/>
            <person name="Polson S.W."/>
            <person name="Hauser L.J."/>
            <person name="Fawaz M.N."/>
            <person name="Korlach J."/>
            <person name="Tsai Y.C."/>
        </authorList>
    </citation>
    <scope>NUCLEOTIDE SEQUENCE [LARGE SCALE GENOMIC DNA]</scope>
    <source>
        <strain evidence="1 2">KBS708</strain>
        <plasmid evidence="2">Plasmid 1</plasmid>
    </source>
</reference>
<dbReference type="HOGENOM" id="CLU_936356_0_0_0"/>
<proteinExistence type="predicted"/>
<organism evidence="1 2">
    <name type="scientific">Gemmatirosa kalamazoonensis</name>
    <dbReference type="NCBI Taxonomy" id="861299"/>
    <lineage>
        <taxon>Bacteria</taxon>
        <taxon>Pseudomonadati</taxon>
        <taxon>Gemmatimonadota</taxon>
        <taxon>Gemmatimonadia</taxon>
        <taxon>Gemmatimonadales</taxon>
        <taxon>Gemmatimonadaceae</taxon>
        <taxon>Gemmatirosa</taxon>
    </lineage>
</organism>
<evidence type="ECO:0000313" key="1">
    <source>
        <dbReference type="EMBL" id="AHG92991.1"/>
    </source>
</evidence>
<geneLocation type="plasmid" evidence="1 2">
    <name>1</name>
</geneLocation>
<dbReference type="InterPro" id="IPR032871">
    <property type="entry name" value="AHH_dom_containing"/>
</dbReference>
<dbReference type="Proteomes" id="UP000019151">
    <property type="component" value="Plasmid 1"/>
</dbReference>
<dbReference type="Pfam" id="PF14412">
    <property type="entry name" value="AHH"/>
    <property type="match status" value="1"/>
</dbReference>
<accession>W0RQJ2</accession>